<dbReference type="AlphaFoldDB" id="A0A1R3FW08"/>
<keyword evidence="2" id="KW-1185">Reference proteome</keyword>
<evidence type="ECO:0000313" key="1">
    <source>
        <dbReference type="EMBL" id="OMO50022.1"/>
    </source>
</evidence>
<proteinExistence type="predicted"/>
<dbReference type="Gramene" id="OMO50022">
    <property type="protein sequence ID" value="OMO50022"/>
    <property type="gene ID" value="CCACVL1_30693"/>
</dbReference>
<accession>A0A1R3FW08</accession>
<protein>
    <submittedName>
        <fullName evidence="1">Uncharacterized protein</fullName>
    </submittedName>
</protein>
<reference evidence="1 2" key="1">
    <citation type="submission" date="2013-09" db="EMBL/GenBank/DDBJ databases">
        <title>Corchorus capsularis genome sequencing.</title>
        <authorList>
            <person name="Alam M."/>
            <person name="Haque M.S."/>
            <person name="Islam M.S."/>
            <person name="Emdad E.M."/>
            <person name="Islam M.M."/>
            <person name="Ahmed B."/>
            <person name="Halim A."/>
            <person name="Hossen Q.M.M."/>
            <person name="Hossain M.Z."/>
            <person name="Ahmed R."/>
            <person name="Khan M.M."/>
            <person name="Islam R."/>
            <person name="Rashid M.M."/>
            <person name="Khan S.A."/>
            <person name="Rahman M.S."/>
            <person name="Alam M."/>
        </authorList>
    </citation>
    <scope>NUCLEOTIDE SEQUENCE [LARGE SCALE GENOMIC DNA]</scope>
    <source>
        <strain evidence="2">cv. CVL-1</strain>
        <tissue evidence="1">Whole seedling</tissue>
    </source>
</reference>
<comment type="caution">
    <text evidence="1">The sequence shown here is derived from an EMBL/GenBank/DDBJ whole genome shotgun (WGS) entry which is preliminary data.</text>
</comment>
<evidence type="ECO:0000313" key="2">
    <source>
        <dbReference type="Proteomes" id="UP000188268"/>
    </source>
</evidence>
<gene>
    <name evidence="1" type="ORF">CCACVL1_30693</name>
</gene>
<organism evidence="1 2">
    <name type="scientific">Corchorus capsularis</name>
    <name type="common">Jute</name>
    <dbReference type="NCBI Taxonomy" id="210143"/>
    <lineage>
        <taxon>Eukaryota</taxon>
        <taxon>Viridiplantae</taxon>
        <taxon>Streptophyta</taxon>
        <taxon>Embryophyta</taxon>
        <taxon>Tracheophyta</taxon>
        <taxon>Spermatophyta</taxon>
        <taxon>Magnoliopsida</taxon>
        <taxon>eudicotyledons</taxon>
        <taxon>Gunneridae</taxon>
        <taxon>Pentapetalae</taxon>
        <taxon>rosids</taxon>
        <taxon>malvids</taxon>
        <taxon>Malvales</taxon>
        <taxon>Malvaceae</taxon>
        <taxon>Grewioideae</taxon>
        <taxon>Apeibeae</taxon>
        <taxon>Corchorus</taxon>
    </lineage>
</organism>
<dbReference type="Proteomes" id="UP000188268">
    <property type="component" value="Unassembled WGS sequence"/>
</dbReference>
<dbReference type="EMBL" id="AWWV01016306">
    <property type="protein sequence ID" value="OMO50022.1"/>
    <property type="molecule type" value="Genomic_DNA"/>
</dbReference>
<sequence>MAGVEVDYVDGWRYNSGIKVRMRRKKSHGREKESKTKN</sequence>
<name>A0A1R3FW08_COCAP</name>